<reference evidence="1 2" key="1">
    <citation type="journal article" date="2019" name="Sci. Rep.">
        <title>Nanopore sequencing improves the draft genome of the human pathogenic amoeba Naegleria fowleri.</title>
        <authorList>
            <person name="Liechti N."/>
            <person name="Schurch N."/>
            <person name="Bruggmann R."/>
            <person name="Wittwer M."/>
        </authorList>
    </citation>
    <scope>NUCLEOTIDE SEQUENCE [LARGE SCALE GENOMIC DNA]</scope>
    <source>
        <strain evidence="1 2">ATCC 30894</strain>
    </source>
</reference>
<dbReference type="VEuPathDB" id="AmoebaDB:NfTy_062520"/>
<dbReference type="GeneID" id="68116689"/>
<keyword evidence="2" id="KW-1185">Reference proteome</keyword>
<dbReference type="EMBL" id="VFQX01000069">
    <property type="protein sequence ID" value="KAF0972269.1"/>
    <property type="molecule type" value="Genomic_DNA"/>
</dbReference>
<dbReference type="GO" id="GO:0016887">
    <property type="term" value="F:ATP hydrolysis activity"/>
    <property type="evidence" value="ECO:0007669"/>
    <property type="project" value="InterPro"/>
</dbReference>
<comment type="caution">
    <text evidence="1">The sequence shown here is derived from an EMBL/GenBank/DDBJ whole genome shotgun (WGS) entry which is preliminary data.</text>
</comment>
<dbReference type="Proteomes" id="UP000444721">
    <property type="component" value="Unassembled WGS sequence"/>
</dbReference>
<dbReference type="OrthoDB" id="2423195at2759"/>
<dbReference type="GO" id="GO:0004842">
    <property type="term" value="F:ubiquitin-protein transferase activity"/>
    <property type="evidence" value="ECO:0007669"/>
    <property type="project" value="InterPro"/>
</dbReference>
<gene>
    <name evidence="1" type="ORF">FDP41_009473</name>
</gene>
<proteinExistence type="predicted"/>
<accession>A0A6A5BGX5</accession>
<dbReference type="PANTHER" id="PTHR22605:SF1">
    <property type="entry name" value="RZ-TYPE DOMAIN-CONTAINING PROTEIN"/>
    <property type="match status" value="1"/>
</dbReference>
<evidence type="ECO:0000313" key="2">
    <source>
        <dbReference type="Proteomes" id="UP000444721"/>
    </source>
</evidence>
<dbReference type="RefSeq" id="XP_044556984.1">
    <property type="nucleotide sequence ID" value="XM_044713435.1"/>
</dbReference>
<dbReference type="VEuPathDB" id="AmoebaDB:NF0056840"/>
<protein>
    <recommendedName>
        <fullName evidence="3">AAA+ ATPase domain-containing protein</fullName>
    </recommendedName>
</protein>
<dbReference type="InterPro" id="IPR031248">
    <property type="entry name" value="RNF213"/>
</dbReference>
<name>A0A6A5BGX5_NAEFO</name>
<evidence type="ECO:0008006" key="3">
    <source>
        <dbReference type="Google" id="ProtNLM"/>
    </source>
</evidence>
<organism evidence="1 2">
    <name type="scientific">Naegleria fowleri</name>
    <name type="common">Brain eating amoeba</name>
    <dbReference type="NCBI Taxonomy" id="5763"/>
    <lineage>
        <taxon>Eukaryota</taxon>
        <taxon>Discoba</taxon>
        <taxon>Heterolobosea</taxon>
        <taxon>Tetramitia</taxon>
        <taxon>Eutetramitia</taxon>
        <taxon>Vahlkampfiidae</taxon>
        <taxon>Naegleria</taxon>
    </lineage>
</organism>
<dbReference type="VEuPathDB" id="AmoebaDB:FDP41_009473"/>
<evidence type="ECO:0000313" key="1">
    <source>
        <dbReference type="EMBL" id="KAF0972269.1"/>
    </source>
</evidence>
<dbReference type="InterPro" id="IPR027417">
    <property type="entry name" value="P-loop_NTPase"/>
</dbReference>
<sequence>MFENRIGRWEEQSAQHPLIVFYRTEMDEITGIDLIGIDTDKLELNEELKYSLVCNGINLDAPRALSHERAQEIIRNVAGLGKEDRNEKVRNNYVLTVDNLSKVLVIYNKLKYSLPTILYGDNGVGKSELTKYLSSVLGIKLKRFVVNEGHSTSKNLKIVASCNPYRLRRYAGTDVEQPSSQKLDILKENLRNLQKTTGLDIQAFAQCLVYKVYPLPVSLLDSVFSFGSLKSDIEQLYIRAILLMEINQEDNTRSARFFDCFTELIFISQNFIRKVYMERSAVNLRDVKRCINLFKSFYQSLAKRNSLDSEFYLDESNFIIKNSILLALGDFINTLNEEQRFYTMHLNIPKGVALNQALRENIFMTLVCVLNRIPIFINGKSGSSKSLSLEILSSNLNGSASVNAFLRSLPSLEIFTYQCSQMSTPEDVKSCFESARRYQKNSPNSIAVVLLNEVGLLEHSPSHPLKVVNKELDEESSTYAPSVIGLSNWTLDPNLINRAVYLSRPAPSTFELKTTLSGIVNSVHLDSSLFSLAKAFHDVYNSQQRKDFFGLRDFYHCVKFINRNFDLGALTPELLTDALARNFGGSSNEEFHTILNIFFSCVGMNIVPNRKSKLEYISENLTDTKARHLMLLTKNNAALSVLFSDFGQIMSYSNSEVIFGSSNFQNCAKELQICMDIQLIKQCMAIGKIVVLVNCEQLYESLYDLFNLQYIEYDENRVVAISLGTYSRICSVHKNFRVIVIVDQDDAYTRLPKPLLNRFEKQTLHREDLFDKYSSANLRAVLSKLQSWVKSTFDEDERPFVNTHKSLLHSLVLSLDSKQTEDTTLHDFLLSQCKNLLLWITTTDAIIRMSSKNLRNKEYARMYFEQQEHRDLFKFSQYLFEAMQSQQKSGLSNPLIFNGYFQVCVLTYSSVSMDCSSLISTDRVEYVETLSLSDLKSDIGLSEKLKQYFEKPVSTQTAQHVLIIQCEIVNFDLLNQTKFMIQKQRTCSGILNTQGKNVLLIVNVVPGKSNTTQYLIEFDTPWKYAFIDEIRPMQHSIYDILNRPFSEQIQLANVRQIISNNFRTALALLRKTNTKINDITVLISRTKELLDNEDCWKNWRETTIWICTSEFKKANRTDGTSLWLRLLSDMKRPSITNMFTKYDQANSSAELLRWKPIEVKNDGNNNRIFKCRFPFSFEVCRYLHSLRSICESSRFGVTTALQNHINMLYPFLNNLPREFSEFFIYDYMCMFGEQCTVLTNEVQYEILKKMLETEHNDSSDTNSHIANALSFYWKQERRLQAYYVLFETFPKSVLQKKFLQKLLVPSLRVTSVEEIDILLFSVIYHNLDPRKVEISYDPVITKQRRMIWVKTLTDIKGPVEVLTSLMRNSGSSMLNNIGFIHEKWRKLQFYKEYLQEIAIPLGIVKDISMILWQNMKTKPLSSINSLELILYFLDLVSKIGDNQKSTTIDTRKANISRFFEMFTSKFLIRPIGKDDEIDKSFYSVLVSIVKGDNEKFKQVMKNPTQNLKVSILKKLLLNKQTKVLVNSELREIVKQELGISAVALINSSASLDQSTFYSYLCIYESVLQSIPEEQISKLISSISESILDVHTWKDIIKEVQLLAVIRTSLSSFADRLIAASEKGESIRAIIGSNTIYQQLLTLLDKPSFNFLRLVLLRLVVERKGRVFLLKTFRSKVAEHIPWISLVLYGFKYTDSIPQNVLIHVLNGLEEIGACVDMIMSLRQQQGDSTSKTESIIKLKSSLESIIHTGQQIDIHSLKKLCYLAVIDKCYLSFCAETSIKESRIAMSEEELISRNTIDITKLKIIYSDMS</sequence>
<dbReference type="SUPFAM" id="SSF52540">
    <property type="entry name" value="P-loop containing nucleoside triphosphate hydrolases"/>
    <property type="match status" value="1"/>
</dbReference>
<dbReference type="PANTHER" id="PTHR22605">
    <property type="entry name" value="RZ-TYPE DOMAIN-CONTAINING PROTEIN"/>
    <property type="match status" value="1"/>
</dbReference>